<feature type="compositionally biased region" description="Polar residues" evidence="6">
    <location>
        <begin position="241"/>
        <end position="251"/>
    </location>
</feature>
<dbReference type="Gene3D" id="3.50.50.60">
    <property type="entry name" value="FAD/NAD(P)-binding domain"/>
    <property type="match status" value="3"/>
</dbReference>
<dbReference type="GO" id="GO:0050661">
    <property type="term" value="F:NADP binding"/>
    <property type="evidence" value="ECO:0007669"/>
    <property type="project" value="InterPro"/>
</dbReference>
<dbReference type="GO" id="GO:0050660">
    <property type="term" value="F:flavin adenine dinucleotide binding"/>
    <property type="evidence" value="ECO:0007669"/>
    <property type="project" value="InterPro"/>
</dbReference>
<name>A0A0S4KJK2_BODSA</name>
<protein>
    <submittedName>
        <fullName evidence="7">Flavin-containing monooxygenase-like protein, putative</fullName>
    </submittedName>
</protein>
<evidence type="ECO:0000256" key="3">
    <source>
        <dbReference type="ARBA" id="ARBA00022827"/>
    </source>
</evidence>
<dbReference type="PRINTS" id="PR00370">
    <property type="entry name" value="FMOXYGENASE"/>
</dbReference>
<dbReference type="InterPro" id="IPR036188">
    <property type="entry name" value="FAD/NAD-bd_sf"/>
</dbReference>
<dbReference type="InterPro" id="IPR020946">
    <property type="entry name" value="Flavin_mOase-like"/>
</dbReference>
<dbReference type="PANTHER" id="PTHR23023">
    <property type="entry name" value="DIMETHYLANILINE MONOOXYGENASE"/>
    <property type="match status" value="1"/>
</dbReference>
<keyword evidence="7" id="KW-0503">Monooxygenase</keyword>
<evidence type="ECO:0000256" key="6">
    <source>
        <dbReference type="SAM" id="MobiDB-lite"/>
    </source>
</evidence>
<proteinExistence type="inferred from homology"/>
<organism evidence="7 8">
    <name type="scientific">Bodo saltans</name>
    <name type="common">Flagellated protozoan</name>
    <dbReference type="NCBI Taxonomy" id="75058"/>
    <lineage>
        <taxon>Eukaryota</taxon>
        <taxon>Discoba</taxon>
        <taxon>Euglenozoa</taxon>
        <taxon>Kinetoplastea</taxon>
        <taxon>Metakinetoplastina</taxon>
        <taxon>Eubodonida</taxon>
        <taxon>Bodonidae</taxon>
        <taxon>Bodo</taxon>
    </lineage>
</organism>
<evidence type="ECO:0000313" key="7">
    <source>
        <dbReference type="EMBL" id="CUI14563.1"/>
    </source>
</evidence>
<accession>A0A0S4KJK2</accession>
<dbReference type="GO" id="GO:0004499">
    <property type="term" value="F:N,N-dimethylaniline monooxygenase activity"/>
    <property type="evidence" value="ECO:0007669"/>
    <property type="project" value="InterPro"/>
</dbReference>
<sequence length="608" mass="67872">MSMLTAAVIGCGPAGMATAARLRQTGMMVTCFEVAPEVGGMWNGNGHDAFSSRGILSPLYASLRCVLPKDLMSFSDIRMDFTAPQFPHHSFVKRYLHKYGDAKGLRAITRFNTKVESVRFDERDGRWKLISVNIASGDIHEWVFDRVAVCSGQHHVARFPEKAKEQLADFVAAGGEVTHSAYLKQFRPWKGKRALVVGDGVGAYDCMREMQRNGVKVTHSTSLEREVDPNDSEERLKRVSHLQQQPPSESTVAEGLGGLTGLRAAQTRSWEPVTLLTRLLTRLGIRGGEHHAHEVVAKWLRYQSEEILKVPRVGRIIGCSGRNVLCAEDPTRKMSRSEVVEEAVRRGSAVKMREAPSGSVGDADRKESSSDSKSQEDSDDQFSSEPEIPATMAAKDLVMLEEFDLVVFATGYDTQFPFLHDDIRRVVEGRAPPLRITEPAEQVNGDPKQEGDAADKHRTAPLHTRGLYLGTMLASNPTIAFIATQRDLLPPFLLMEAQASFIANAFTHRLQLPASEQGMLAYEQELIQKQPELLSLYSERGMGLHSAAYFNVLHQEMGPLEGNQTFSGHLARRQVWMFLNVVLMTIHKFRSWAPLKRKKQHLLFSNKI</sequence>
<evidence type="ECO:0000256" key="1">
    <source>
        <dbReference type="ARBA" id="ARBA00009183"/>
    </source>
</evidence>
<feature type="region of interest" description="Disordered" evidence="6">
    <location>
        <begin position="335"/>
        <end position="387"/>
    </location>
</feature>
<dbReference type="AlphaFoldDB" id="A0A0S4KJK2"/>
<dbReference type="Proteomes" id="UP000051952">
    <property type="component" value="Unassembled WGS sequence"/>
</dbReference>
<dbReference type="Pfam" id="PF00743">
    <property type="entry name" value="FMO-like"/>
    <property type="match status" value="1"/>
</dbReference>
<evidence type="ECO:0000256" key="2">
    <source>
        <dbReference type="ARBA" id="ARBA00022630"/>
    </source>
</evidence>
<comment type="similarity">
    <text evidence="1">Belongs to the FMO family.</text>
</comment>
<dbReference type="InterPro" id="IPR000960">
    <property type="entry name" value="Flavin_mOase"/>
</dbReference>
<feature type="region of interest" description="Disordered" evidence="6">
    <location>
        <begin position="221"/>
        <end position="254"/>
    </location>
</feature>
<dbReference type="OrthoDB" id="66881at2759"/>
<dbReference type="OMA" id="VSAYDYC"/>
<feature type="compositionally biased region" description="Basic and acidic residues" evidence="6">
    <location>
        <begin position="222"/>
        <end position="237"/>
    </location>
</feature>
<keyword evidence="5" id="KW-0560">Oxidoreductase</keyword>
<keyword evidence="8" id="KW-1185">Reference proteome</keyword>
<dbReference type="EMBL" id="CYKH01001409">
    <property type="protein sequence ID" value="CUI14563.1"/>
    <property type="molecule type" value="Genomic_DNA"/>
</dbReference>
<feature type="compositionally biased region" description="Basic and acidic residues" evidence="6">
    <location>
        <begin position="362"/>
        <end position="376"/>
    </location>
</feature>
<feature type="compositionally biased region" description="Basic and acidic residues" evidence="6">
    <location>
        <begin position="335"/>
        <end position="345"/>
    </location>
</feature>
<evidence type="ECO:0000313" key="8">
    <source>
        <dbReference type="Proteomes" id="UP000051952"/>
    </source>
</evidence>
<reference evidence="8" key="1">
    <citation type="submission" date="2015-09" db="EMBL/GenBank/DDBJ databases">
        <authorList>
            <consortium name="Pathogen Informatics"/>
        </authorList>
    </citation>
    <scope>NUCLEOTIDE SEQUENCE [LARGE SCALE GENOMIC DNA]</scope>
    <source>
        <strain evidence="8">Lake Konstanz</strain>
    </source>
</reference>
<dbReference type="SUPFAM" id="SSF51905">
    <property type="entry name" value="FAD/NAD(P)-binding domain"/>
    <property type="match status" value="1"/>
</dbReference>
<evidence type="ECO:0000256" key="4">
    <source>
        <dbReference type="ARBA" id="ARBA00022857"/>
    </source>
</evidence>
<dbReference type="InterPro" id="IPR050346">
    <property type="entry name" value="FMO-like"/>
</dbReference>
<keyword evidence="4" id="KW-0521">NADP</keyword>
<evidence type="ECO:0000256" key="5">
    <source>
        <dbReference type="ARBA" id="ARBA00023002"/>
    </source>
</evidence>
<feature type="compositionally biased region" description="Basic and acidic residues" evidence="6">
    <location>
        <begin position="447"/>
        <end position="458"/>
    </location>
</feature>
<keyword evidence="3" id="KW-0274">FAD</keyword>
<dbReference type="VEuPathDB" id="TriTrypDB:BSAL_07635"/>
<gene>
    <name evidence="7" type="ORF">BSAL_07635</name>
</gene>
<keyword evidence="2" id="KW-0285">Flavoprotein</keyword>
<feature type="region of interest" description="Disordered" evidence="6">
    <location>
        <begin position="434"/>
        <end position="459"/>
    </location>
</feature>